<dbReference type="SMART" id="SM00855">
    <property type="entry name" value="PGAM"/>
    <property type="match status" value="1"/>
</dbReference>
<dbReference type="OrthoDB" id="9781415at2"/>
<gene>
    <name evidence="4" type="ORF">CryarDRAFT_1488</name>
</gene>
<feature type="active site" description="Proton donor/acceptor" evidence="1">
    <location>
        <position position="84"/>
    </location>
</feature>
<protein>
    <submittedName>
        <fullName evidence="4">Fructose-2,6-bisphosphatase</fullName>
    </submittedName>
</protein>
<dbReference type="PANTHER" id="PTHR48100">
    <property type="entry name" value="BROAD-SPECIFICITY PHOSPHATASE YOR283W-RELATED"/>
    <property type="match status" value="1"/>
</dbReference>
<feature type="region of interest" description="Disordered" evidence="3">
    <location>
        <begin position="201"/>
        <end position="231"/>
    </location>
</feature>
<accession>A0A010YJK3</accession>
<comment type="caution">
    <text evidence="4">The sequence shown here is derived from an EMBL/GenBank/DDBJ whole genome shotgun (WGS) entry which is preliminary data.</text>
</comment>
<dbReference type="InterPro" id="IPR029033">
    <property type="entry name" value="His_PPase_superfam"/>
</dbReference>
<dbReference type="Pfam" id="PF00300">
    <property type="entry name" value="His_Phos_1"/>
    <property type="match status" value="1"/>
</dbReference>
<dbReference type="InterPro" id="IPR050275">
    <property type="entry name" value="PGM_Phosphatase"/>
</dbReference>
<dbReference type="GO" id="GO:0005737">
    <property type="term" value="C:cytoplasm"/>
    <property type="evidence" value="ECO:0007669"/>
    <property type="project" value="TreeGrafter"/>
</dbReference>
<dbReference type="AlphaFoldDB" id="A0A010YJK3"/>
<dbReference type="CDD" id="cd07067">
    <property type="entry name" value="HP_PGM_like"/>
    <property type="match status" value="1"/>
</dbReference>
<sequence length="231" mass="24767">MTARRVLIWRHGRTEWNAAGRIQGQTDVPLDETGVQQALQAAPYLAAEEPDAIVSSDLQRAFRTAEALAALTGLPISVDPRLRETGFGPWQGLSHAELAERWPAEYAEWKRGETPEVPGIERPAEVVARMRDALADALGAVDGTLVVVCHGGAARRAVQALTGWSDEVAAQLAALGNCRWTELRLSSTRGWRLHAHNVGPLTGAASNDEPSTAADAEPAADDELIKASERG</sequence>
<evidence type="ECO:0000313" key="5">
    <source>
        <dbReference type="Proteomes" id="UP000021053"/>
    </source>
</evidence>
<dbReference type="InterPro" id="IPR013078">
    <property type="entry name" value="His_Pase_superF_clade-1"/>
</dbReference>
<feature type="binding site" evidence="2">
    <location>
        <begin position="10"/>
        <end position="17"/>
    </location>
    <ligand>
        <name>substrate</name>
    </ligand>
</feature>
<evidence type="ECO:0000313" key="4">
    <source>
        <dbReference type="EMBL" id="EXG80415.1"/>
    </source>
</evidence>
<dbReference type="Gene3D" id="3.40.50.1240">
    <property type="entry name" value="Phosphoglycerate mutase-like"/>
    <property type="match status" value="1"/>
</dbReference>
<feature type="binding site" evidence="2">
    <location>
        <position position="60"/>
    </location>
    <ligand>
        <name>substrate</name>
    </ligand>
</feature>
<feature type="compositionally biased region" description="Low complexity" evidence="3">
    <location>
        <begin position="208"/>
        <end position="217"/>
    </location>
</feature>
<organism evidence="4 5">
    <name type="scientific">Cryptosporangium arvum DSM 44712</name>
    <dbReference type="NCBI Taxonomy" id="927661"/>
    <lineage>
        <taxon>Bacteria</taxon>
        <taxon>Bacillati</taxon>
        <taxon>Actinomycetota</taxon>
        <taxon>Actinomycetes</taxon>
        <taxon>Cryptosporangiales</taxon>
        <taxon>Cryptosporangiaceae</taxon>
        <taxon>Cryptosporangium</taxon>
    </lineage>
</organism>
<dbReference type="HOGENOM" id="CLU_033323_9_5_11"/>
<evidence type="ECO:0000256" key="2">
    <source>
        <dbReference type="PIRSR" id="PIRSR613078-2"/>
    </source>
</evidence>
<evidence type="ECO:0000256" key="3">
    <source>
        <dbReference type="SAM" id="MobiDB-lite"/>
    </source>
</evidence>
<name>A0A010YJK3_9ACTN</name>
<keyword evidence="5" id="KW-1185">Reference proteome</keyword>
<evidence type="ECO:0000256" key="1">
    <source>
        <dbReference type="PIRSR" id="PIRSR613078-1"/>
    </source>
</evidence>
<dbReference type="GO" id="GO:0016791">
    <property type="term" value="F:phosphatase activity"/>
    <property type="evidence" value="ECO:0007669"/>
    <property type="project" value="TreeGrafter"/>
</dbReference>
<dbReference type="Proteomes" id="UP000021053">
    <property type="component" value="Unassembled WGS sequence"/>
</dbReference>
<dbReference type="PANTHER" id="PTHR48100:SF62">
    <property type="entry name" value="GLUCOSYL-3-PHOSPHOGLYCERATE PHOSPHATASE"/>
    <property type="match status" value="1"/>
</dbReference>
<reference evidence="4 5" key="1">
    <citation type="submission" date="2013-07" db="EMBL/GenBank/DDBJ databases">
        <authorList>
            <consortium name="DOE Joint Genome Institute"/>
            <person name="Eisen J."/>
            <person name="Huntemann M."/>
            <person name="Han J."/>
            <person name="Chen A."/>
            <person name="Kyrpides N."/>
            <person name="Mavromatis K."/>
            <person name="Markowitz V."/>
            <person name="Palaniappan K."/>
            <person name="Ivanova N."/>
            <person name="Schaumberg A."/>
            <person name="Pati A."/>
            <person name="Liolios K."/>
            <person name="Nordberg H.P."/>
            <person name="Cantor M.N."/>
            <person name="Hua S.X."/>
            <person name="Woyke T."/>
        </authorList>
    </citation>
    <scope>NUCLEOTIDE SEQUENCE [LARGE SCALE GENOMIC DNA]</scope>
    <source>
        <strain evidence="4 5">DSM 44712</strain>
    </source>
</reference>
<dbReference type="EMBL" id="JFBT01000001">
    <property type="protein sequence ID" value="EXG80415.1"/>
    <property type="molecule type" value="Genomic_DNA"/>
</dbReference>
<feature type="active site" description="Tele-phosphohistidine intermediate" evidence="1">
    <location>
        <position position="11"/>
    </location>
</feature>
<dbReference type="SUPFAM" id="SSF53254">
    <property type="entry name" value="Phosphoglycerate mutase-like"/>
    <property type="match status" value="1"/>
</dbReference>
<proteinExistence type="predicted"/>
<dbReference type="RefSeq" id="WP_063725676.1">
    <property type="nucleotide sequence ID" value="NZ_KK073874.1"/>
</dbReference>